<reference evidence="1" key="1">
    <citation type="submission" date="2022-07" db="EMBL/GenBank/DDBJ databases">
        <title>Genome Sequence of Lecanicillium saksenae.</title>
        <authorList>
            <person name="Buettner E."/>
        </authorList>
    </citation>
    <scope>NUCLEOTIDE SEQUENCE</scope>
    <source>
        <strain evidence="1">VT-O1</strain>
    </source>
</reference>
<dbReference type="Proteomes" id="UP001148737">
    <property type="component" value="Unassembled WGS sequence"/>
</dbReference>
<sequence length="125" mass="13723">MVAGARIFAPLTLLLSVVTAQETGNHPDWPRWCGKVYKPEYPSFEPGGESTEPPALPSPALDVQFKPRYNIYLEGEAQGEFIVNAEVSKWFGTPWPKLDTPADAPPVVFTINLVADNSVLVSRNP</sequence>
<protein>
    <submittedName>
        <fullName evidence="1">Uncharacterized protein</fullName>
    </submittedName>
</protein>
<evidence type="ECO:0000313" key="1">
    <source>
        <dbReference type="EMBL" id="KAJ3494149.1"/>
    </source>
</evidence>
<dbReference type="EMBL" id="JANAKD010000408">
    <property type="protein sequence ID" value="KAJ3494149.1"/>
    <property type="molecule type" value="Genomic_DNA"/>
</dbReference>
<accession>A0ACC1QVZ6</accession>
<organism evidence="1 2">
    <name type="scientific">Lecanicillium saksenae</name>
    <dbReference type="NCBI Taxonomy" id="468837"/>
    <lineage>
        <taxon>Eukaryota</taxon>
        <taxon>Fungi</taxon>
        <taxon>Dikarya</taxon>
        <taxon>Ascomycota</taxon>
        <taxon>Pezizomycotina</taxon>
        <taxon>Sordariomycetes</taxon>
        <taxon>Hypocreomycetidae</taxon>
        <taxon>Hypocreales</taxon>
        <taxon>Cordycipitaceae</taxon>
        <taxon>Lecanicillium</taxon>
    </lineage>
</organism>
<evidence type="ECO:0000313" key="2">
    <source>
        <dbReference type="Proteomes" id="UP001148737"/>
    </source>
</evidence>
<gene>
    <name evidence="1" type="ORF">NLG97_g4264</name>
</gene>
<name>A0ACC1QVZ6_9HYPO</name>
<proteinExistence type="predicted"/>
<comment type="caution">
    <text evidence="1">The sequence shown here is derived from an EMBL/GenBank/DDBJ whole genome shotgun (WGS) entry which is preliminary data.</text>
</comment>
<keyword evidence="2" id="KW-1185">Reference proteome</keyword>